<dbReference type="GO" id="GO:0000976">
    <property type="term" value="F:transcription cis-regulatory region binding"/>
    <property type="evidence" value="ECO:0007669"/>
    <property type="project" value="TreeGrafter"/>
</dbReference>
<dbReference type="InterPro" id="IPR036388">
    <property type="entry name" value="WH-like_DNA-bd_sf"/>
</dbReference>
<dbReference type="SMART" id="SM00420">
    <property type="entry name" value="HTH_DEOR"/>
    <property type="match status" value="1"/>
</dbReference>
<evidence type="ECO:0000256" key="1">
    <source>
        <dbReference type="ARBA" id="ARBA00023015"/>
    </source>
</evidence>
<comment type="caution">
    <text evidence="5">The sequence shown here is derived from an EMBL/GenBank/DDBJ whole genome shotgun (WGS) entry which is preliminary data.</text>
</comment>
<dbReference type="Gene3D" id="1.10.10.10">
    <property type="entry name" value="Winged helix-like DNA-binding domain superfamily/Winged helix DNA-binding domain"/>
    <property type="match status" value="1"/>
</dbReference>
<dbReference type="InterPro" id="IPR001034">
    <property type="entry name" value="DeoR_HTH"/>
</dbReference>
<name>A0A561T0B0_9PSEU</name>
<dbReference type="EMBL" id="VIWU01000001">
    <property type="protein sequence ID" value="TWF80527.1"/>
    <property type="molecule type" value="Genomic_DNA"/>
</dbReference>
<dbReference type="Pfam" id="PF13377">
    <property type="entry name" value="Peripla_BP_3"/>
    <property type="match status" value="1"/>
</dbReference>
<gene>
    <name evidence="5" type="ORF">FHX44_116470</name>
</gene>
<dbReference type="InterPro" id="IPR028082">
    <property type="entry name" value="Peripla_BP_I"/>
</dbReference>
<reference evidence="5 6" key="1">
    <citation type="submission" date="2019-06" db="EMBL/GenBank/DDBJ databases">
        <title>Sequencing the genomes of 1000 actinobacteria strains.</title>
        <authorList>
            <person name="Klenk H.-P."/>
        </authorList>
    </citation>
    <scope>NUCLEOTIDE SEQUENCE [LARGE SCALE GENOMIC DNA]</scope>
    <source>
        <strain evidence="5 6">DSM 45671</strain>
    </source>
</reference>
<dbReference type="InterPro" id="IPR018356">
    <property type="entry name" value="Tscrpt_reg_HTH_DeoR_CS"/>
</dbReference>
<evidence type="ECO:0000313" key="5">
    <source>
        <dbReference type="EMBL" id="TWF80527.1"/>
    </source>
</evidence>
<dbReference type="PROSITE" id="PS00894">
    <property type="entry name" value="HTH_DEOR_1"/>
    <property type="match status" value="1"/>
</dbReference>
<dbReference type="PRINTS" id="PR00037">
    <property type="entry name" value="HTHLACR"/>
</dbReference>
<evidence type="ECO:0000256" key="2">
    <source>
        <dbReference type="ARBA" id="ARBA00023125"/>
    </source>
</evidence>
<dbReference type="SUPFAM" id="SSF46785">
    <property type="entry name" value="Winged helix' DNA-binding domain"/>
    <property type="match status" value="1"/>
</dbReference>
<keyword evidence="3" id="KW-0804">Transcription</keyword>
<keyword evidence="2" id="KW-0238">DNA-binding</keyword>
<dbReference type="Gene3D" id="3.40.50.2300">
    <property type="match status" value="2"/>
</dbReference>
<keyword evidence="6" id="KW-1185">Reference proteome</keyword>
<dbReference type="Proteomes" id="UP000321261">
    <property type="component" value="Unassembled WGS sequence"/>
</dbReference>
<keyword evidence="1" id="KW-0805">Transcription regulation</keyword>
<dbReference type="SUPFAM" id="SSF53822">
    <property type="entry name" value="Periplasmic binding protein-like I"/>
    <property type="match status" value="1"/>
</dbReference>
<dbReference type="RefSeq" id="WP_147259186.1">
    <property type="nucleotide sequence ID" value="NZ_VIWU01000001.1"/>
</dbReference>
<dbReference type="OrthoDB" id="3252280at2"/>
<evidence type="ECO:0000256" key="3">
    <source>
        <dbReference type="ARBA" id="ARBA00023163"/>
    </source>
</evidence>
<evidence type="ECO:0000259" key="4">
    <source>
        <dbReference type="PROSITE" id="PS51000"/>
    </source>
</evidence>
<dbReference type="AlphaFoldDB" id="A0A561T0B0"/>
<dbReference type="PROSITE" id="PS51000">
    <property type="entry name" value="HTH_DEOR_2"/>
    <property type="match status" value="1"/>
</dbReference>
<protein>
    <submittedName>
        <fullName evidence="5">GntR family transcriptional regulator</fullName>
    </submittedName>
</protein>
<dbReference type="InterPro" id="IPR036390">
    <property type="entry name" value="WH_DNA-bd_sf"/>
</dbReference>
<feature type="domain" description="HTH deoR-type" evidence="4">
    <location>
        <begin position="11"/>
        <end position="66"/>
    </location>
</feature>
<accession>A0A561T0B0</accession>
<sequence length="367" mass="39686">MSDGPAAPMFAIARRERIIEELRRTGSVTVRELAAQLGVTEITIRRDITALADRGLVTRVHGGATLRSALDTSVARTSDALGPALYRIGMVVPSLSYYWPQIVNGARAAAAQGRVQLVLRGASYDPADQRRQIAALLDAGVHGLLAAPEVSGRDGLAILTWLDSLDVPVVLVERRAPHSAALRRLEWVSTDHDFGAKMAVTHLYEQGHRRIGLAISRDSPTAPQLRRGWEQALTELGLDTEVVAATLTDVEGSERDERFGEIVAACRDTGTTALIVHADPQAILLEHYCTDRGIDIPGDLAIVAYDDEVAENGTPPISALRPAKEHIGRLALETLTTRLREGDRPIQRTVVLPELNVRESSAARLGG</sequence>
<dbReference type="GO" id="GO:0003700">
    <property type="term" value="F:DNA-binding transcription factor activity"/>
    <property type="evidence" value="ECO:0007669"/>
    <property type="project" value="InterPro"/>
</dbReference>
<evidence type="ECO:0000313" key="6">
    <source>
        <dbReference type="Proteomes" id="UP000321261"/>
    </source>
</evidence>
<dbReference type="PANTHER" id="PTHR30146:SF155">
    <property type="entry name" value="ALANINE RACEMASE"/>
    <property type="match status" value="1"/>
</dbReference>
<organism evidence="5 6">
    <name type="scientific">Pseudonocardia hierapolitana</name>
    <dbReference type="NCBI Taxonomy" id="1128676"/>
    <lineage>
        <taxon>Bacteria</taxon>
        <taxon>Bacillati</taxon>
        <taxon>Actinomycetota</taxon>
        <taxon>Actinomycetes</taxon>
        <taxon>Pseudonocardiales</taxon>
        <taxon>Pseudonocardiaceae</taxon>
        <taxon>Pseudonocardia</taxon>
    </lineage>
</organism>
<dbReference type="PANTHER" id="PTHR30146">
    <property type="entry name" value="LACI-RELATED TRANSCRIPTIONAL REPRESSOR"/>
    <property type="match status" value="1"/>
</dbReference>
<proteinExistence type="predicted"/>
<dbReference type="InterPro" id="IPR046335">
    <property type="entry name" value="LacI/GalR-like_sensor"/>
</dbReference>
<dbReference type="Pfam" id="PF08220">
    <property type="entry name" value="HTH_DeoR"/>
    <property type="match status" value="1"/>
</dbReference>